<evidence type="ECO:0000259" key="1">
    <source>
        <dbReference type="SMART" id="SM00507"/>
    </source>
</evidence>
<reference evidence="2 3" key="1">
    <citation type="submission" date="2008-05" db="EMBL/GenBank/DDBJ databases">
        <title>Complete sequence of Chlorobium limicola DSM 245.</title>
        <authorList>
            <consortium name="US DOE Joint Genome Institute"/>
            <person name="Lucas S."/>
            <person name="Copeland A."/>
            <person name="Lapidus A."/>
            <person name="Glavina del Rio T."/>
            <person name="Dalin E."/>
            <person name="Tice H."/>
            <person name="Bruce D."/>
            <person name="Goodwin L."/>
            <person name="Pitluck S."/>
            <person name="Schmutz J."/>
            <person name="Larimer F."/>
            <person name="Land M."/>
            <person name="Hauser L."/>
            <person name="Kyrpides N."/>
            <person name="Ovchinnikova G."/>
            <person name="Zhao F."/>
            <person name="Li T."/>
            <person name="Liu Z."/>
            <person name="Overmann J."/>
            <person name="Bryant D.A."/>
            <person name="Richardson P."/>
        </authorList>
    </citation>
    <scope>NUCLEOTIDE SEQUENCE [LARGE SCALE GENOMIC DNA]</scope>
    <source>
        <strain evidence="3">DSM 245 / NBRC 103803 / 6330</strain>
    </source>
</reference>
<dbReference type="GO" id="GO:0008270">
    <property type="term" value="F:zinc ion binding"/>
    <property type="evidence" value="ECO:0007669"/>
    <property type="project" value="InterPro"/>
</dbReference>
<dbReference type="GO" id="GO:0004519">
    <property type="term" value="F:endonuclease activity"/>
    <property type="evidence" value="ECO:0007669"/>
    <property type="project" value="InterPro"/>
</dbReference>
<gene>
    <name evidence="2" type="ordered locus">Clim_0586</name>
</gene>
<dbReference type="HOGENOM" id="CLU_1709913_0_0_10"/>
<dbReference type="CDD" id="cd00085">
    <property type="entry name" value="HNHc"/>
    <property type="match status" value="1"/>
</dbReference>
<dbReference type="KEGG" id="cli:Clim_0586"/>
<dbReference type="EMBL" id="CP001097">
    <property type="protein sequence ID" value="ACD89675.1"/>
    <property type="molecule type" value="Genomic_DNA"/>
</dbReference>
<feature type="domain" description="HNH nuclease" evidence="1">
    <location>
        <begin position="46"/>
        <end position="98"/>
    </location>
</feature>
<evidence type="ECO:0000313" key="2">
    <source>
        <dbReference type="EMBL" id="ACD89675.1"/>
    </source>
</evidence>
<dbReference type="eggNOG" id="COG1403">
    <property type="taxonomic scope" value="Bacteria"/>
</dbReference>
<dbReference type="Proteomes" id="UP000008841">
    <property type="component" value="Chromosome"/>
</dbReference>
<dbReference type="InterPro" id="IPR002711">
    <property type="entry name" value="HNH"/>
</dbReference>
<dbReference type="STRING" id="290315.Clim_0586"/>
<dbReference type="Pfam" id="PF01844">
    <property type="entry name" value="HNH"/>
    <property type="match status" value="1"/>
</dbReference>
<name>B3EGZ5_CHLL2</name>
<dbReference type="Gene3D" id="1.10.30.50">
    <property type="match status" value="1"/>
</dbReference>
<sequence>MKKAKLSVSEEAEGKELRNRLIALRRLREQGKDANRRPRRFRLTTEERAAILRKTGGKCHICGGDISGRWHADHVLAHSTGGIHAAENFLPAHVTCNNYRWDYLPEEFELILKLGVWARSEVEKDSDVGLAIAKKFSQKELKRQARRKNTASDGA</sequence>
<organism evidence="2 3">
    <name type="scientific">Chlorobium limicola (strain DSM 245 / NBRC 103803 / 6330)</name>
    <dbReference type="NCBI Taxonomy" id="290315"/>
    <lineage>
        <taxon>Bacteria</taxon>
        <taxon>Pseudomonadati</taxon>
        <taxon>Chlorobiota</taxon>
        <taxon>Chlorobiia</taxon>
        <taxon>Chlorobiales</taxon>
        <taxon>Chlorobiaceae</taxon>
        <taxon>Chlorobium/Pelodictyon group</taxon>
        <taxon>Chlorobium</taxon>
    </lineage>
</organism>
<proteinExistence type="predicted"/>
<evidence type="ECO:0000313" key="3">
    <source>
        <dbReference type="Proteomes" id="UP000008841"/>
    </source>
</evidence>
<dbReference type="OrthoDB" id="5918473at2"/>
<dbReference type="AlphaFoldDB" id="B3EGZ5"/>
<dbReference type="InterPro" id="IPR003615">
    <property type="entry name" value="HNH_nuc"/>
</dbReference>
<protein>
    <submittedName>
        <fullName evidence="2">HNH nuclease</fullName>
    </submittedName>
</protein>
<accession>B3EGZ5</accession>
<dbReference type="RefSeq" id="WP_012465556.1">
    <property type="nucleotide sequence ID" value="NC_010803.1"/>
</dbReference>
<dbReference type="SMART" id="SM00507">
    <property type="entry name" value="HNHc"/>
    <property type="match status" value="1"/>
</dbReference>
<dbReference type="GO" id="GO:0003676">
    <property type="term" value="F:nucleic acid binding"/>
    <property type="evidence" value="ECO:0007669"/>
    <property type="project" value="InterPro"/>
</dbReference>